<evidence type="ECO:0000256" key="1">
    <source>
        <dbReference type="SAM" id="MobiDB-lite"/>
    </source>
</evidence>
<dbReference type="Proteomes" id="UP000060602">
    <property type="component" value="Chromosome"/>
</dbReference>
<name>A0A0X8P0U9_ALCXX</name>
<evidence type="ECO:0000313" key="3">
    <source>
        <dbReference type="Proteomes" id="UP000060602"/>
    </source>
</evidence>
<dbReference type="AlphaFoldDB" id="A0A0X8P0U9"/>
<feature type="region of interest" description="Disordered" evidence="1">
    <location>
        <begin position="43"/>
        <end position="68"/>
    </location>
</feature>
<gene>
    <name evidence="2" type="ORF">AL504_18245</name>
</gene>
<reference evidence="3" key="1">
    <citation type="submission" date="2015-12" db="EMBL/GenBank/DDBJ databases">
        <title>FDA dAtabase for Regulatory Grade micrObial Sequences (FDA-ARGOS): Supporting development and validation of Infectious Disease Dx tests.</title>
        <authorList>
            <person name="Case J."/>
            <person name="Tallon L."/>
            <person name="Sadzewicz L."/>
            <person name="Sengamalay N."/>
            <person name="Ott S."/>
            <person name="Godinez A."/>
            <person name="Nagaraj S."/>
            <person name="Nadendla S."/>
            <person name="Sichtig H."/>
        </authorList>
    </citation>
    <scope>NUCLEOTIDE SEQUENCE [LARGE SCALE GENOMIC DNA]</scope>
    <source>
        <strain evidence="3">FDAARGOS_147</strain>
    </source>
</reference>
<dbReference type="RefSeq" id="WP_006392311.1">
    <property type="nucleotide sequence ID" value="NZ_CP014060.2"/>
</dbReference>
<evidence type="ECO:0000313" key="2">
    <source>
        <dbReference type="EMBL" id="AMG37774.1"/>
    </source>
</evidence>
<accession>A0A0X8P0U9</accession>
<organism evidence="2 3">
    <name type="scientific">Alcaligenes xylosoxydans xylosoxydans</name>
    <name type="common">Achromobacter xylosoxidans</name>
    <dbReference type="NCBI Taxonomy" id="85698"/>
    <lineage>
        <taxon>Bacteria</taxon>
        <taxon>Pseudomonadati</taxon>
        <taxon>Pseudomonadota</taxon>
        <taxon>Betaproteobacteria</taxon>
        <taxon>Burkholderiales</taxon>
        <taxon>Alcaligenaceae</taxon>
        <taxon>Achromobacter</taxon>
    </lineage>
</organism>
<sequence length="68" mass="7218">MHTIPRKPAETFVKASRLISKPGAVITVRELTLTDVGVRAITSGSEGIRQGAREEAGPPSPLRKPITA</sequence>
<dbReference type="EMBL" id="CP014060">
    <property type="protein sequence ID" value="AMG37774.1"/>
    <property type="molecule type" value="Genomic_DNA"/>
</dbReference>
<protein>
    <submittedName>
        <fullName evidence="2">Sulfatase</fullName>
    </submittedName>
</protein>
<proteinExistence type="predicted"/>